<proteinExistence type="predicted"/>
<dbReference type="GO" id="GO:0003676">
    <property type="term" value="F:nucleic acid binding"/>
    <property type="evidence" value="ECO:0007669"/>
    <property type="project" value="InterPro"/>
</dbReference>
<gene>
    <name evidence="1" type="ORF">NQ315_014593</name>
</gene>
<evidence type="ECO:0000313" key="1">
    <source>
        <dbReference type="EMBL" id="KAJ8916383.1"/>
    </source>
</evidence>
<dbReference type="EMBL" id="JANEYG010000042">
    <property type="protein sequence ID" value="KAJ8916383.1"/>
    <property type="molecule type" value="Genomic_DNA"/>
</dbReference>
<comment type="caution">
    <text evidence="1">The sequence shown here is derived from an EMBL/GenBank/DDBJ whole genome shotgun (WGS) entry which is preliminary data.</text>
</comment>
<dbReference type="PANTHER" id="PTHR47326:SF1">
    <property type="entry name" value="HTH PSQ-TYPE DOMAIN-CONTAINING PROTEIN"/>
    <property type="match status" value="1"/>
</dbReference>
<evidence type="ECO:0008006" key="3">
    <source>
        <dbReference type="Google" id="ProtNLM"/>
    </source>
</evidence>
<reference evidence="1 2" key="1">
    <citation type="journal article" date="2023" name="Insect Mol. Biol.">
        <title>Genome sequencing provides insights into the evolution of gene families encoding plant cell wall-degrading enzymes in longhorned beetles.</title>
        <authorList>
            <person name="Shin N.R."/>
            <person name="Okamura Y."/>
            <person name="Kirsch R."/>
            <person name="Pauchet Y."/>
        </authorList>
    </citation>
    <scope>NUCLEOTIDE SEQUENCE [LARGE SCALE GENOMIC DNA]</scope>
    <source>
        <strain evidence="1">EAD_L_NR</strain>
    </source>
</reference>
<name>A0AAV8VPT5_9CUCU</name>
<dbReference type="Proteomes" id="UP001159042">
    <property type="component" value="Unassembled WGS sequence"/>
</dbReference>
<dbReference type="InterPro" id="IPR036397">
    <property type="entry name" value="RNaseH_sf"/>
</dbReference>
<dbReference type="PANTHER" id="PTHR47326">
    <property type="entry name" value="TRANSPOSABLE ELEMENT TC3 TRANSPOSASE-LIKE PROTEIN"/>
    <property type="match status" value="1"/>
</dbReference>
<keyword evidence="2" id="KW-1185">Reference proteome</keyword>
<organism evidence="1 2">
    <name type="scientific">Exocentrus adspersus</name>
    <dbReference type="NCBI Taxonomy" id="1586481"/>
    <lineage>
        <taxon>Eukaryota</taxon>
        <taxon>Metazoa</taxon>
        <taxon>Ecdysozoa</taxon>
        <taxon>Arthropoda</taxon>
        <taxon>Hexapoda</taxon>
        <taxon>Insecta</taxon>
        <taxon>Pterygota</taxon>
        <taxon>Neoptera</taxon>
        <taxon>Endopterygota</taxon>
        <taxon>Coleoptera</taxon>
        <taxon>Polyphaga</taxon>
        <taxon>Cucujiformia</taxon>
        <taxon>Chrysomeloidea</taxon>
        <taxon>Cerambycidae</taxon>
        <taxon>Lamiinae</taxon>
        <taxon>Acanthocinini</taxon>
        <taxon>Exocentrus</taxon>
    </lineage>
</organism>
<accession>A0AAV8VPT5</accession>
<evidence type="ECO:0000313" key="2">
    <source>
        <dbReference type="Proteomes" id="UP001159042"/>
    </source>
</evidence>
<protein>
    <recommendedName>
        <fullName evidence="3">Transposase</fullName>
    </recommendedName>
</protein>
<sequence length="271" mass="32196">MERYSANEIIDMSKFMYEIIVILLLQHRIMKNCSRTEDSHIGQSSNVWRDVYSSFVHWVMYQKRRLVHDTTNEINVIAQIHINPETSQRNIALESNLSKSGVQKIIKKHKYHDYKVKPVQSIHPGDNERRLQFCNWFLDEIREDHDVPCKILWSDESLFTNSGIFNRRNKHFYATQNPYLIQEVRPQIRFSLNVWCGLLNNNLLSPYFIQGNLTGQTYLNFMQNDLEDILDNLPLQTVRNLRWFQHDGAGSHTARIVRQYLDKISTILDRE</sequence>
<dbReference type="Gene3D" id="3.30.420.10">
    <property type="entry name" value="Ribonuclease H-like superfamily/Ribonuclease H"/>
    <property type="match status" value="1"/>
</dbReference>
<dbReference type="AlphaFoldDB" id="A0AAV8VPT5"/>